<sequence length="224" mass="23603">MNAPFAPTRISPLFDEQAPHAAKWTQVETMQTVASFGSADAARLPLAGIGDLSFRRRAGVKGPGAAAWLNALGIATPERMNSWLRMDDGTLVLRLGNTEYLVEDMPGGGRTAQMSATAPTHGVYPVPRYDAALIVAGRNALELTRQTCAFDFTTLSPAAQGLAMTSMVGVGITAVAMESGGETYYRLWCDGTYGGYLWATLVEVASDLGGGAVGLESLGRLAQQ</sequence>
<dbReference type="RefSeq" id="WP_008064110.1">
    <property type="nucleotide sequence ID" value="NZ_AFHG01000058.1"/>
</dbReference>
<gene>
    <name evidence="1" type="ORF">METUNv1_03598</name>
</gene>
<evidence type="ECO:0000313" key="1">
    <source>
        <dbReference type="EMBL" id="EGK70210.1"/>
    </source>
</evidence>
<name>F5RH06_METUF</name>
<evidence type="ECO:0000313" key="2">
    <source>
        <dbReference type="Proteomes" id="UP000005019"/>
    </source>
</evidence>
<dbReference type="AlphaFoldDB" id="F5RH06"/>
<dbReference type="OrthoDB" id="9179874at2"/>
<proteinExistence type="predicted"/>
<reference evidence="1 2" key="1">
    <citation type="journal article" date="2011" name="J. Bacteriol.">
        <title>Genome sequence of Methyloversatilis universalis FAM5T, a methylotrophic representative of the order Rhodocyclales.</title>
        <authorList>
            <person name="Kittichotirat W."/>
            <person name="Good N.M."/>
            <person name="Hall R."/>
            <person name="Bringel F."/>
            <person name="Lajus A."/>
            <person name="Medigue C."/>
            <person name="Smalley N.E."/>
            <person name="Beck D."/>
            <person name="Bumgarner R."/>
            <person name="Vuilleumier S."/>
            <person name="Kalyuzhnaya M.G."/>
        </authorList>
    </citation>
    <scope>NUCLEOTIDE SEQUENCE [LARGE SCALE GENOMIC DNA]</scope>
    <source>
        <strain evidence="2">ATCC BAA-1314 / JCM 13912 / FAM5</strain>
    </source>
</reference>
<dbReference type="SUPFAM" id="SSF103025">
    <property type="entry name" value="Folate-binding domain"/>
    <property type="match status" value="1"/>
</dbReference>
<protein>
    <submittedName>
        <fullName evidence="1">N-methyl glutamate dehydrogenase/oxidoreductase subunit D</fullName>
    </submittedName>
</protein>
<dbReference type="EMBL" id="AFHG01000058">
    <property type="protein sequence ID" value="EGK70210.1"/>
    <property type="molecule type" value="Genomic_DNA"/>
</dbReference>
<organism evidence="1 2">
    <name type="scientific">Methyloversatilis universalis (strain ATCC BAA-1314 / DSM 25237 / JCM 13912 / CCUG 52030 / FAM5)</name>
    <dbReference type="NCBI Taxonomy" id="1000565"/>
    <lineage>
        <taxon>Bacteria</taxon>
        <taxon>Pseudomonadati</taxon>
        <taxon>Pseudomonadota</taxon>
        <taxon>Betaproteobacteria</taxon>
        <taxon>Nitrosomonadales</taxon>
        <taxon>Sterolibacteriaceae</taxon>
        <taxon>Methyloversatilis</taxon>
    </lineage>
</organism>
<dbReference type="Gene3D" id="3.30.1360.120">
    <property type="entry name" value="Probable tRNA modification gtpase trme, domain 1"/>
    <property type="match status" value="1"/>
</dbReference>
<dbReference type="STRING" id="1000565.METUNv1_03598"/>
<dbReference type="Proteomes" id="UP000005019">
    <property type="component" value="Unassembled WGS sequence"/>
</dbReference>
<dbReference type="eggNOG" id="COG0404">
    <property type="taxonomic scope" value="Bacteria"/>
</dbReference>
<keyword evidence="2" id="KW-1185">Reference proteome</keyword>
<dbReference type="InterPro" id="IPR027266">
    <property type="entry name" value="TrmE/GcvT-like"/>
</dbReference>
<accession>F5RH06</accession>
<comment type="caution">
    <text evidence="1">The sequence shown here is derived from an EMBL/GenBank/DDBJ whole genome shotgun (WGS) entry which is preliminary data.</text>
</comment>